<dbReference type="AlphaFoldDB" id="X1I0B4"/>
<dbReference type="EMBL" id="BARU01027684">
    <property type="protein sequence ID" value="GAH75856.1"/>
    <property type="molecule type" value="Genomic_DNA"/>
</dbReference>
<dbReference type="InterPro" id="IPR023833">
    <property type="entry name" value="Signal_pept_SipW-depend-type"/>
</dbReference>
<dbReference type="InterPro" id="IPR022121">
    <property type="entry name" value="Peptidase_M73_camelysin"/>
</dbReference>
<dbReference type="Pfam" id="PF12389">
    <property type="entry name" value="Peptidase_M73"/>
    <property type="match status" value="1"/>
</dbReference>
<feature type="non-terminal residue" evidence="1">
    <location>
        <position position="98"/>
    </location>
</feature>
<protein>
    <submittedName>
        <fullName evidence="1">Uncharacterized protein</fullName>
    </submittedName>
</protein>
<proteinExistence type="predicted"/>
<dbReference type="NCBIfam" id="TIGR04088">
    <property type="entry name" value="cognate_SipW"/>
    <property type="match status" value="1"/>
</dbReference>
<sequence>MKRILISLMTIALVGALIGGGVYAYFSDIETSTGNIFTAGTLNLKVSDDDPLTAHFEVTDTYGGESGSDDWLLKNDGSIAGSLDITFSNIVDAENGVN</sequence>
<comment type="caution">
    <text evidence="1">The sequence shown here is derived from an EMBL/GenBank/DDBJ whole genome shotgun (WGS) entry which is preliminary data.</text>
</comment>
<accession>X1I0B4</accession>
<gene>
    <name evidence="1" type="ORF">S03H2_44287</name>
</gene>
<reference evidence="1" key="1">
    <citation type="journal article" date="2014" name="Front. Microbiol.">
        <title>High frequency of phylogenetically diverse reductive dehalogenase-homologous genes in deep subseafloor sedimentary metagenomes.</title>
        <authorList>
            <person name="Kawai M."/>
            <person name="Futagami T."/>
            <person name="Toyoda A."/>
            <person name="Takaki Y."/>
            <person name="Nishi S."/>
            <person name="Hori S."/>
            <person name="Arai W."/>
            <person name="Tsubouchi T."/>
            <person name="Morono Y."/>
            <person name="Uchiyama I."/>
            <person name="Ito T."/>
            <person name="Fujiyama A."/>
            <person name="Inagaki F."/>
            <person name="Takami H."/>
        </authorList>
    </citation>
    <scope>NUCLEOTIDE SEQUENCE</scope>
    <source>
        <strain evidence="1">Expedition CK06-06</strain>
    </source>
</reference>
<name>X1I0B4_9ZZZZ</name>
<evidence type="ECO:0000313" key="1">
    <source>
        <dbReference type="EMBL" id="GAH75856.1"/>
    </source>
</evidence>
<organism evidence="1">
    <name type="scientific">marine sediment metagenome</name>
    <dbReference type="NCBI Taxonomy" id="412755"/>
    <lineage>
        <taxon>unclassified sequences</taxon>
        <taxon>metagenomes</taxon>
        <taxon>ecological metagenomes</taxon>
    </lineage>
</organism>